<organism evidence="2 3">
    <name type="scientific">Halolamina litorea</name>
    <dbReference type="NCBI Taxonomy" id="1515593"/>
    <lineage>
        <taxon>Archaea</taxon>
        <taxon>Methanobacteriati</taxon>
        <taxon>Methanobacteriota</taxon>
        <taxon>Stenosarchaea group</taxon>
        <taxon>Halobacteria</taxon>
        <taxon>Halobacteriales</taxon>
        <taxon>Haloferacaceae</taxon>
    </lineage>
</organism>
<dbReference type="InterPro" id="IPR001845">
    <property type="entry name" value="HTH_ArsR_DNA-bd_dom"/>
</dbReference>
<evidence type="ECO:0000313" key="2">
    <source>
        <dbReference type="EMBL" id="MFD1568562.1"/>
    </source>
</evidence>
<dbReference type="InterPro" id="IPR036390">
    <property type="entry name" value="WH_DNA-bd_sf"/>
</dbReference>
<reference evidence="2 3" key="1">
    <citation type="journal article" date="2019" name="Int. J. Syst. Evol. Microbiol.">
        <title>The Global Catalogue of Microorganisms (GCM) 10K type strain sequencing project: providing services to taxonomists for standard genome sequencing and annotation.</title>
        <authorList>
            <consortium name="The Broad Institute Genomics Platform"/>
            <consortium name="The Broad Institute Genome Sequencing Center for Infectious Disease"/>
            <person name="Wu L."/>
            <person name="Ma J."/>
        </authorList>
    </citation>
    <scope>NUCLEOTIDE SEQUENCE [LARGE SCALE GENOMIC DNA]</scope>
    <source>
        <strain evidence="2 3">CGMCC 1.12859</strain>
    </source>
</reference>
<dbReference type="Gene3D" id="1.10.10.10">
    <property type="entry name" value="Winged helix-like DNA-binding domain superfamily/Winged helix DNA-binding domain"/>
    <property type="match status" value="1"/>
</dbReference>
<dbReference type="Pfam" id="PF25213">
    <property type="entry name" value="HVO_A0261_N"/>
    <property type="match status" value="1"/>
</dbReference>
<dbReference type="SMART" id="SM00418">
    <property type="entry name" value="HTH_ARSR"/>
    <property type="match status" value="1"/>
</dbReference>
<dbReference type="InterPro" id="IPR036388">
    <property type="entry name" value="WH-like_DNA-bd_sf"/>
</dbReference>
<comment type="caution">
    <text evidence="2">The sequence shown here is derived from an EMBL/GenBank/DDBJ whole genome shotgun (WGS) entry which is preliminary data.</text>
</comment>
<dbReference type="Proteomes" id="UP001597139">
    <property type="component" value="Unassembled WGS sequence"/>
</dbReference>
<name>A0ABD6BVC2_9EURY</name>
<dbReference type="CDD" id="cd00090">
    <property type="entry name" value="HTH_ARSR"/>
    <property type="match status" value="1"/>
</dbReference>
<dbReference type="AlphaFoldDB" id="A0ABD6BVC2"/>
<keyword evidence="3" id="KW-1185">Reference proteome</keyword>
<feature type="domain" description="HTH arsR-type" evidence="1">
    <location>
        <begin position="7"/>
        <end position="87"/>
    </location>
</feature>
<dbReference type="InterPro" id="IPR057527">
    <property type="entry name" value="HVO_A0261-like_N"/>
</dbReference>
<gene>
    <name evidence="2" type="ORF">ACFSAU_13790</name>
</gene>
<dbReference type="RefSeq" id="WP_267648060.1">
    <property type="nucleotide sequence ID" value="NZ_JANHGR010000003.1"/>
</dbReference>
<evidence type="ECO:0000259" key="1">
    <source>
        <dbReference type="SMART" id="SM00418"/>
    </source>
</evidence>
<proteinExistence type="predicted"/>
<dbReference type="EMBL" id="JBHUCZ010000012">
    <property type="protein sequence ID" value="MFD1568562.1"/>
    <property type="molecule type" value="Genomic_DNA"/>
</dbReference>
<sequence length="92" mass="10085">MDPDWNTIGHVISSNHRTKVLGRLADSPATPTQIAADVDLASTHVSRALNSLREHGLVELLVPEDRRKGRVYGITSEGAETWELIQSKGLTK</sequence>
<protein>
    <submittedName>
        <fullName evidence="2">Winged helix-turn-helix domain-containing protein</fullName>
    </submittedName>
</protein>
<evidence type="ECO:0000313" key="3">
    <source>
        <dbReference type="Proteomes" id="UP001597139"/>
    </source>
</evidence>
<accession>A0ABD6BVC2</accession>
<dbReference type="InterPro" id="IPR011991">
    <property type="entry name" value="ArsR-like_HTH"/>
</dbReference>
<dbReference type="SUPFAM" id="SSF46785">
    <property type="entry name" value="Winged helix' DNA-binding domain"/>
    <property type="match status" value="1"/>
</dbReference>